<sequence>MATRPSLDAAPSSTFSKPDKAIRPRVEVADARLASAVTSVDVFEKNKTLFQETSKEEHKIILSGTGIIKINNVDTHSEEASHGKAQRPFTGS</sequence>
<gene>
    <name evidence="1" type="ORF">MHUMG1_08331</name>
</gene>
<dbReference type="EMBL" id="JACEFI010000018">
    <property type="protein sequence ID" value="KAH0594008.1"/>
    <property type="molecule type" value="Genomic_DNA"/>
</dbReference>
<reference evidence="1 2" key="1">
    <citation type="submission" date="2020-07" db="EMBL/GenBank/DDBJ databases">
        <title>Metarhizium humberi genome.</title>
        <authorList>
            <person name="Lysoe E."/>
        </authorList>
    </citation>
    <scope>NUCLEOTIDE SEQUENCE [LARGE SCALE GENOMIC DNA]</scope>
    <source>
        <strain evidence="1 2">ESALQ1638</strain>
    </source>
</reference>
<organism evidence="1 2">
    <name type="scientific">Metarhizium humberi</name>
    <dbReference type="NCBI Taxonomy" id="2596975"/>
    <lineage>
        <taxon>Eukaryota</taxon>
        <taxon>Fungi</taxon>
        <taxon>Dikarya</taxon>
        <taxon>Ascomycota</taxon>
        <taxon>Pezizomycotina</taxon>
        <taxon>Sordariomycetes</taxon>
        <taxon>Hypocreomycetidae</taxon>
        <taxon>Hypocreales</taxon>
        <taxon>Clavicipitaceae</taxon>
        <taxon>Metarhizium</taxon>
    </lineage>
</organism>
<keyword evidence="2" id="KW-1185">Reference proteome</keyword>
<comment type="caution">
    <text evidence="1">The sequence shown here is derived from an EMBL/GenBank/DDBJ whole genome shotgun (WGS) entry which is preliminary data.</text>
</comment>
<name>A0A9P8M567_9HYPO</name>
<accession>A0A9P8M567</accession>
<dbReference type="Proteomes" id="UP000764110">
    <property type="component" value="Unassembled WGS sequence"/>
</dbReference>
<evidence type="ECO:0000313" key="1">
    <source>
        <dbReference type="EMBL" id="KAH0594008.1"/>
    </source>
</evidence>
<proteinExistence type="predicted"/>
<dbReference type="AlphaFoldDB" id="A0A9P8M567"/>
<evidence type="ECO:0000313" key="2">
    <source>
        <dbReference type="Proteomes" id="UP000764110"/>
    </source>
</evidence>
<protein>
    <submittedName>
        <fullName evidence="1">Uncharacterized protein</fullName>
    </submittedName>
</protein>